<reference evidence="2" key="2">
    <citation type="submission" date="2022-01" db="EMBL/GenBank/DDBJ databases">
        <title>Collection of gut derived symbiotic bacterial strains cultured from healthy donors.</title>
        <authorList>
            <person name="Lin H."/>
            <person name="Kohout C."/>
            <person name="Waligurski E."/>
            <person name="Pamer E.G."/>
        </authorList>
    </citation>
    <scope>NUCLEOTIDE SEQUENCE</scope>
    <source>
        <strain evidence="2">DFI.1.149</strain>
    </source>
</reference>
<evidence type="ECO:0000259" key="1">
    <source>
        <dbReference type="Pfam" id="PF15569"/>
    </source>
</evidence>
<dbReference type="RefSeq" id="WP_118108710.1">
    <property type="nucleotide sequence ID" value="NZ_JABWDG010000135.1"/>
</dbReference>
<evidence type="ECO:0000313" key="2">
    <source>
        <dbReference type="EMBL" id="MCG4962397.1"/>
    </source>
</evidence>
<dbReference type="EMBL" id="QRYW01000125">
    <property type="protein sequence ID" value="RGV13786.1"/>
    <property type="molecule type" value="Genomic_DNA"/>
</dbReference>
<dbReference type="AlphaFoldDB" id="A0A412VVX2"/>
<name>A0A412VVX2_9BACT</name>
<dbReference type="Pfam" id="PF15569">
    <property type="entry name" value="Imm40"/>
    <property type="match status" value="1"/>
</dbReference>
<protein>
    <submittedName>
        <fullName evidence="2">Imm40 family immunity protein</fullName>
    </submittedName>
</protein>
<accession>A0A412VVX2</accession>
<evidence type="ECO:0000313" key="4">
    <source>
        <dbReference type="Proteomes" id="UP000283426"/>
    </source>
</evidence>
<gene>
    <name evidence="2" type="primary">imm40</name>
    <name evidence="3" type="ORF">DWW24_22285</name>
    <name evidence="2" type="ORF">L0P03_21535</name>
</gene>
<dbReference type="EMBL" id="JAKNDN010000110">
    <property type="protein sequence ID" value="MCG4962397.1"/>
    <property type="molecule type" value="Genomic_DNA"/>
</dbReference>
<dbReference type="InterPro" id="IPR029080">
    <property type="entry name" value="Imm40"/>
</dbReference>
<comment type="caution">
    <text evidence="3">The sequence shown here is derived from an EMBL/GenBank/DDBJ whole genome shotgun (WGS) entry which is preliminary data.</text>
</comment>
<proteinExistence type="predicted"/>
<dbReference type="Proteomes" id="UP001199750">
    <property type="component" value="Unassembled WGS sequence"/>
</dbReference>
<sequence length="113" mass="13066">MNDVIWSYSIDKILGSGLSLESLGIKNWALSRQKVLQVLEQFRELQVPILGGDVYRLVNGALRSNYDNWYCDELPNEFLSDFVIRSIDKAKQYIESYNIKKGDDIFFTLVPKV</sequence>
<evidence type="ECO:0000313" key="3">
    <source>
        <dbReference type="EMBL" id="RGV13786.1"/>
    </source>
</evidence>
<reference evidence="3 4" key="1">
    <citation type="submission" date="2018-08" db="EMBL/GenBank/DDBJ databases">
        <title>A genome reference for cultivated species of the human gut microbiota.</title>
        <authorList>
            <person name="Zou Y."/>
            <person name="Xue W."/>
            <person name="Luo G."/>
        </authorList>
    </citation>
    <scope>NUCLEOTIDE SEQUENCE [LARGE SCALE GENOMIC DNA]</scope>
    <source>
        <strain evidence="3 4">AF14-6AC</strain>
    </source>
</reference>
<feature type="domain" description="Immunity protein 40" evidence="1">
    <location>
        <begin position="19"/>
        <end position="110"/>
    </location>
</feature>
<dbReference type="Proteomes" id="UP000283426">
    <property type="component" value="Unassembled WGS sequence"/>
</dbReference>
<organism evidence="3 4">
    <name type="scientific">Odoribacter splanchnicus</name>
    <dbReference type="NCBI Taxonomy" id="28118"/>
    <lineage>
        <taxon>Bacteria</taxon>
        <taxon>Pseudomonadati</taxon>
        <taxon>Bacteroidota</taxon>
        <taxon>Bacteroidia</taxon>
        <taxon>Bacteroidales</taxon>
        <taxon>Odoribacteraceae</taxon>
        <taxon>Odoribacter</taxon>
    </lineage>
</organism>